<organism evidence="9 10">
    <name type="scientific">Clonostachys chloroleuca</name>
    <dbReference type="NCBI Taxonomy" id="1926264"/>
    <lineage>
        <taxon>Eukaryota</taxon>
        <taxon>Fungi</taxon>
        <taxon>Dikarya</taxon>
        <taxon>Ascomycota</taxon>
        <taxon>Pezizomycotina</taxon>
        <taxon>Sordariomycetes</taxon>
        <taxon>Hypocreomycetidae</taxon>
        <taxon>Hypocreales</taxon>
        <taxon>Bionectriaceae</taxon>
        <taxon>Clonostachys</taxon>
    </lineage>
</organism>
<evidence type="ECO:0000256" key="2">
    <source>
        <dbReference type="ARBA" id="ARBA00022833"/>
    </source>
</evidence>
<keyword evidence="1" id="KW-0479">Metal-binding</keyword>
<dbReference type="Proteomes" id="UP001160390">
    <property type="component" value="Unassembled WGS sequence"/>
</dbReference>
<evidence type="ECO:0000313" key="10">
    <source>
        <dbReference type="Proteomes" id="UP001160390"/>
    </source>
</evidence>
<dbReference type="PANTHER" id="PTHR31944">
    <property type="entry name" value="HEME-RESPONSIVE ZINC FINGER TRANSCRIPTION FACTOR HAP1"/>
    <property type="match status" value="1"/>
</dbReference>
<accession>A0AA35QFU8</accession>
<feature type="compositionally biased region" description="Low complexity" evidence="7">
    <location>
        <begin position="156"/>
        <end position="167"/>
    </location>
</feature>
<feature type="region of interest" description="Disordered" evidence="7">
    <location>
        <begin position="156"/>
        <end position="184"/>
    </location>
</feature>
<dbReference type="InterPro" id="IPR036864">
    <property type="entry name" value="Zn2-C6_fun-type_DNA-bd_sf"/>
</dbReference>
<dbReference type="CDD" id="cd12148">
    <property type="entry name" value="fungal_TF_MHR"/>
    <property type="match status" value="1"/>
</dbReference>
<evidence type="ECO:0000256" key="4">
    <source>
        <dbReference type="ARBA" id="ARBA00023125"/>
    </source>
</evidence>
<evidence type="ECO:0000313" key="9">
    <source>
        <dbReference type="EMBL" id="CAI6101243.1"/>
    </source>
</evidence>
<dbReference type="PROSITE" id="PS50048">
    <property type="entry name" value="ZN2_CY6_FUNGAL_2"/>
    <property type="match status" value="1"/>
</dbReference>
<sequence length="811" mass="90932">MVEPEKRRRRPPVSCTLCRKRKIRCNRELPCNNCVRSKAPELTCTYDKSANPTPRLAQTQTAQPRASPAKIGEIFLAPKFSPPESLLYDGDAVDSETEEGRGRFPFEPVLVRNDARSIAPKASPASVQDVGTMRSRIAQLEDQLLQLRYRNSASSSTVFTTNNSTTSPEENQEATAPGRAPRQRASATYEFENDIFGQVLFTSRSVMHKKRLFGQSHWANCLAMFRDVFEVFEPRVAQDMTSKISERLTRCKELARIIKADRAPRWPAMPTYDLPPKEVCDQLVDGYIRTSESVYRVLHIPSFMKEYNAIWSSGPKPDMTTIVTVKLVLAIGATVYDEKFSMRKSTVHWIHEAETWHSRPDYKARIFIRDIQSRILLLIAREACGQGWSMTWLPMGELLRTAMYVGLHRDPTRLPRRTTFAAELRRRIWNTILELALQTSLLAGAAPLISPDDYDTQPPGNFDDDELLINDPETKPDTEFTQMSIARALCQTFEARLGVARYLNDLGSRNSYEETLRRDAELRAAHRLIGRQIQMWKAKSTAGLPGPSTFQLTFIDNAMRQTLLVLHVPFYGPSIHEASFAFTRKVVSETCLAVWRASSGSQVSIRGPHVTSPPPSKKEDFAILAALRSGLYGTMQASFLLLAEIRAQIREYDDGLGATPIRSDMLPVIDEIKDLSFETIVNGETNIKGTLVSSLIVAQIKAMIGGLTGEAMHQVLIDSVLDTSARCLEVLEKAAAEVQQAQGEDRDAESEASGMPLALPRMNLADQLTLDWDFTIPETDFGTGAIDPSINMLEHMNWMFDDEILQGPPVA</sequence>
<evidence type="ECO:0000256" key="1">
    <source>
        <dbReference type="ARBA" id="ARBA00022723"/>
    </source>
</evidence>
<feature type="domain" description="Zn(2)-C6 fungal-type" evidence="8">
    <location>
        <begin position="14"/>
        <end position="46"/>
    </location>
</feature>
<evidence type="ECO:0000259" key="8">
    <source>
        <dbReference type="PROSITE" id="PS50048"/>
    </source>
</evidence>
<keyword evidence="6" id="KW-0539">Nucleus</keyword>
<keyword evidence="5" id="KW-0804">Transcription</keyword>
<dbReference type="CDD" id="cd00067">
    <property type="entry name" value="GAL4"/>
    <property type="match status" value="1"/>
</dbReference>
<keyword evidence="3" id="KW-0805">Transcription regulation</keyword>
<evidence type="ECO:0000256" key="6">
    <source>
        <dbReference type="ARBA" id="ARBA00023242"/>
    </source>
</evidence>
<keyword evidence="4" id="KW-0238">DNA-binding</keyword>
<evidence type="ECO:0000256" key="3">
    <source>
        <dbReference type="ARBA" id="ARBA00023015"/>
    </source>
</evidence>
<dbReference type="InterPro" id="IPR001138">
    <property type="entry name" value="Zn2Cys6_DnaBD"/>
</dbReference>
<protein>
    <recommendedName>
        <fullName evidence="8">Zn(2)-C6 fungal-type domain-containing protein</fullName>
    </recommendedName>
</protein>
<dbReference type="GO" id="GO:0001228">
    <property type="term" value="F:DNA-binding transcription activator activity, RNA polymerase II-specific"/>
    <property type="evidence" value="ECO:0007669"/>
    <property type="project" value="TreeGrafter"/>
</dbReference>
<dbReference type="Pfam" id="PF04082">
    <property type="entry name" value="Fungal_trans"/>
    <property type="match status" value="1"/>
</dbReference>
<dbReference type="GO" id="GO:0006351">
    <property type="term" value="P:DNA-templated transcription"/>
    <property type="evidence" value="ECO:0007669"/>
    <property type="project" value="InterPro"/>
</dbReference>
<dbReference type="InterPro" id="IPR051430">
    <property type="entry name" value="Fungal_TF_Env_Response"/>
</dbReference>
<proteinExistence type="predicted"/>
<dbReference type="SMART" id="SM00066">
    <property type="entry name" value="GAL4"/>
    <property type="match status" value="1"/>
</dbReference>
<dbReference type="SUPFAM" id="SSF57701">
    <property type="entry name" value="Zn2/Cys6 DNA-binding domain"/>
    <property type="match status" value="1"/>
</dbReference>
<reference evidence="9" key="1">
    <citation type="submission" date="2023-01" db="EMBL/GenBank/DDBJ databases">
        <authorList>
            <person name="Piombo E."/>
        </authorList>
    </citation>
    <scope>NUCLEOTIDE SEQUENCE</scope>
</reference>
<dbReference type="GO" id="GO:0008270">
    <property type="term" value="F:zinc ion binding"/>
    <property type="evidence" value="ECO:0007669"/>
    <property type="project" value="InterPro"/>
</dbReference>
<dbReference type="EMBL" id="CABFNP030001360">
    <property type="protein sequence ID" value="CAI6101243.1"/>
    <property type="molecule type" value="Genomic_DNA"/>
</dbReference>
<gene>
    <name evidence="9" type="ORF">CCHLO57077_00006477</name>
</gene>
<keyword evidence="2" id="KW-0862">Zinc</keyword>
<comment type="caution">
    <text evidence="9">The sequence shown here is derived from an EMBL/GenBank/DDBJ whole genome shotgun (WGS) entry which is preliminary data.</text>
</comment>
<evidence type="ECO:0000256" key="7">
    <source>
        <dbReference type="SAM" id="MobiDB-lite"/>
    </source>
</evidence>
<dbReference type="SMART" id="SM00906">
    <property type="entry name" value="Fungal_trans"/>
    <property type="match status" value="1"/>
</dbReference>
<name>A0AA35QFU8_9HYPO</name>
<dbReference type="InterPro" id="IPR007219">
    <property type="entry name" value="XnlR_reg_dom"/>
</dbReference>
<keyword evidence="10" id="KW-1185">Reference proteome</keyword>
<evidence type="ECO:0000256" key="5">
    <source>
        <dbReference type="ARBA" id="ARBA00023163"/>
    </source>
</evidence>
<dbReference type="AlphaFoldDB" id="A0AA35QFU8"/>
<dbReference type="PANTHER" id="PTHR31944:SF131">
    <property type="entry name" value="HEME-RESPONSIVE ZINC FINGER TRANSCRIPTION FACTOR HAP1"/>
    <property type="match status" value="1"/>
</dbReference>
<dbReference type="Pfam" id="PF00172">
    <property type="entry name" value="Zn_clus"/>
    <property type="match status" value="1"/>
</dbReference>
<dbReference type="GO" id="GO:0000978">
    <property type="term" value="F:RNA polymerase II cis-regulatory region sequence-specific DNA binding"/>
    <property type="evidence" value="ECO:0007669"/>
    <property type="project" value="TreeGrafter"/>
</dbReference>
<dbReference type="GO" id="GO:0005634">
    <property type="term" value="C:nucleus"/>
    <property type="evidence" value="ECO:0007669"/>
    <property type="project" value="TreeGrafter"/>
</dbReference>
<dbReference type="Gene3D" id="4.10.240.10">
    <property type="entry name" value="Zn(2)-C6 fungal-type DNA-binding domain"/>
    <property type="match status" value="1"/>
</dbReference>